<name>A0A011T6G2_BRUAN</name>
<sequence>MMNRRQILAATAAGAATIAISGGESLAQRVPTVAEVLYDKEIPVLGNPNGNVTVVEYFDYQCPYCKKGHGELMRVIKNDGNVRLVMKDWIIFGDTSAYAARLVLAAEKSGNYVKAMEALMATPGRLTPEQVDAALKKGGLDPAKLNAAYKADSKRINAILERNMDQGEAFNFGGTPSFVIGTKLYGGVMKEPELIEAIKEARKA</sequence>
<evidence type="ECO:0000313" key="8">
    <source>
        <dbReference type="Proteomes" id="UP000642265"/>
    </source>
</evidence>
<evidence type="ECO:0000313" key="7">
    <source>
        <dbReference type="EMBL" id="MBE0561435.1"/>
    </source>
</evidence>
<dbReference type="InterPro" id="IPR012336">
    <property type="entry name" value="Thioredoxin-like_fold"/>
</dbReference>
<protein>
    <submittedName>
        <fullName evidence="7">DsbA family protein</fullName>
    </submittedName>
</protein>
<evidence type="ECO:0000256" key="5">
    <source>
        <dbReference type="ARBA" id="ARBA00023157"/>
    </source>
</evidence>
<dbReference type="PANTHER" id="PTHR13887:SF14">
    <property type="entry name" value="DISULFIDE BOND FORMATION PROTEIN D"/>
    <property type="match status" value="1"/>
</dbReference>
<dbReference type="InterPro" id="IPR006311">
    <property type="entry name" value="TAT_signal"/>
</dbReference>
<comment type="function">
    <text evidence="1">May be required for disulfide bond formation in some proteins.</text>
</comment>
<accession>A0A011T6G2</accession>
<keyword evidence="6" id="KW-0676">Redox-active center</keyword>
<dbReference type="PROSITE" id="PS51318">
    <property type="entry name" value="TAT"/>
    <property type="match status" value="1"/>
</dbReference>
<reference evidence="7" key="1">
    <citation type="submission" date="2020-09" db="EMBL/GenBank/DDBJ databases">
        <authorList>
            <person name="Dalcin Martins P."/>
        </authorList>
    </citation>
    <scope>NUCLEOTIDE SEQUENCE</scope>
    <source>
        <strain evidence="7">MAG47</strain>
    </source>
</reference>
<organism evidence="7 8">
    <name type="scientific">Brucella anthropi</name>
    <name type="common">Ochrobactrum anthropi</name>
    <dbReference type="NCBI Taxonomy" id="529"/>
    <lineage>
        <taxon>Bacteria</taxon>
        <taxon>Pseudomonadati</taxon>
        <taxon>Pseudomonadota</taxon>
        <taxon>Alphaproteobacteria</taxon>
        <taxon>Hyphomicrobiales</taxon>
        <taxon>Brucellaceae</taxon>
        <taxon>Brucella/Ochrobactrum group</taxon>
        <taxon>Brucella</taxon>
    </lineage>
</organism>
<dbReference type="InterPro" id="IPR013766">
    <property type="entry name" value="Thioredoxin_domain"/>
</dbReference>
<evidence type="ECO:0000256" key="2">
    <source>
        <dbReference type="ARBA" id="ARBA00005791"/>
    </source>
</evidence>
<dbReference type="AlphaFoldDB" id="A0A011T6G2"/>
<keyword evidence="3" id="KW-0732">Signal</keyword>
<dbReference type="Pfam" id="PF13462">
    <property type="entry name" value="Thioredoxin_4"/>
    <property type="match status" value="1"/>
</dbReference>
<evidence type="ECO:0000256" key="6">
    <source>
        <dbReference type="ARBA" id="ARBA00023284"/>
    </source>
</evidence>
<gene>
    <name evidence="7" type="ORF">IH622_11590</name>
</gene>
<dbReference type="PROSITE" id="PS51352">
    <property type="entry name" value="THIOREDOXIN_2"/>
    <property type="match status" value="1"/>
</dbReference>
<proteinExistence type="inferred from homology"/>
<evidence type="ECO:0000256" key="1">
    <source>
        <dbReference type="ARBA" id="ARBA00003565"/>
    </source>
</evidence>
<dbReference type="Gene3D" id="3.40.30.10">
    <property type="entry name" value="Glutaredoxin"/>
    <property type="match status" value="1"/>
</dbReference>
<keyword evidence="5" id="KW-1015">Disulfide bond</keyword>
<comment type="caution">
    <text evidence="7">The sequence shown here is derived from an EMBL/GenBank/DDBJ whole genome shotgun (WGS) entry which is preliminary data.</text>
</comment>
<evidence type="ECO:0000256" key="4">
    <source>
        <dbReference type="ARBA" id="ARBA00023002"/>
    </source>
</evidence>
<dbReference type="GO" id="GO:0016491">
    <property type="term" value="F:oxidoreductase activity"/>
    <property type="evidence" value="ECO:0007669"/>
    <property type="project" value="UniProtKB-KW"/>
</dbReference>
<dbReference type="Proteomes" id="UP000642265">
    <property type="component" value="Unassembled WGS sequence"/>
</dbReference>
<dbReference type="SUPFAM" id="SSF52833">
    <property type="entry name" value="Thioredoxin-like"/>
    <property type="match status" value="1"/>
</dbReference>
<reference evidence="7" key="2">
    <citation type="submission" date="2020-10" db="EMBL/GenBank/DDBJ databases">
        <title>Enrichment of novel Verrucomicrobia, Bacteroidetes and Krumholzibacteria in an oxygen-limited, methane- and iron-fed bioreactor inoculated with Bothnian Sea sediments.</title>
        <authorList>
            <person name="Martins P.D."/>
            <person name="de Jong A."/>
            <person name="Lenstra W.K."/>
            <person name="van Helmond N.A.G.M."/>
            <person name="Slomp C.P."/>
            <person name="Jetten M.S.M."/>
            <person name="Welte C.U."/>
            <person name="Rasigraf O."/>
        </authorList>
    </citation>
    <scope>NUCLEOTIDE SEQUENCE</scope>
    <source>
        <strain evidence="7">MAG47</strain>
    </source>
</reference>
<keyword evidence="4" id="KW-0560">Oxidoreductase</keyword>
<dbReference type="PANTHER" id="PTHR13887">
    <property type="entry name" value="GLUTATHIONE S-TRANSFERASE KAPPA"/>
    <property type="match status" value="1"/>
</dbReference>
<dbReference type="CDD" id="cd03023">
    <property type="entry name" value="DsbA_Com1_like"/>
    <property type="match status" value="1"/>
</dbReference>
<dbReference type="InterPro" id="IPR036249">
    <property type="entry name" value="Thioredoxin-like_sf"/>
</dbReference>
<dbReference type="RefSeq" id="WP_010658297.1">
    <property type="nucleotide sequence ID" value="NZ_CP044970.1"/>
</dbReference>
<dbReference type="EMBL" id="JACZKO010000033">
    <property type="protein sequence ID" value="MBE0561435.1"/>
    <property type="molecule type" value="Genomic_DNA"/>
</dbReference>
<comment type="similarity">
    <text evidence="2">Belongs to the thioredoxin family. DsbA subfamily.</text>
</comment>
<evidence type="ECO:0000256" key="3">
    <source>
        <dbReference type="ARBA" id="ARBA00022729"/>
    </source>
</evidence>